<dbReference type="RefSeq" id="WP_275306820.1">
    <property type="nucleotide sequence ID" value="NZ_CP095749.1"/>
</dbReference>
<dbReference type="Proteomes" id="UP001218629">
    <property type="component" value="Chromosome"/>
</dbReference>
<evidence type="ECO:0000313" key="2">
    <source>
        <dbReference type="EMBL" id="WEB39193.1"/>
    </source>
</evidence>
<reference evidence="2 3" key="1">
    <citation type="submission" date="2022-03" db="EMBL/GenBank/DDBJ databases">
        <title>Streptomyces yunnanensis P86,complete genome.</title>
        <authorList>
            <person name="Chen S."/>
            <person name="Zhang Q."/>
        </authorList>
    </citation>
    <scope>NUCLEOTIDE SEQUENCE [LARGE SCALE GENOMIC DNA]</scope>
    <source>
        <strain evidence="2 3">P86</strain>
    </source>
</reference>
<feature type="domain" description="GerMN" evidence="1">
    <location>
        <begin position="67"/>
        <end position="157"/>
    </location>
</feature>
<gene>
    <name evidence="2" type="ORF">MOV08_07800</name>
</gene>
<name>A0ABY8A2T8_9ACTN</name>
<dbReference type="EMBL" id="CP095749">
    <property type="protein sequence ID" value="WEB39193.1"/>
    <property type="molecule type" value="Genomic_DNA"/>
</dbReference>
<organism evidence="2 3">
    <name type="scientific">Streptomyces yunnanensis</name>
    <dbReference type="NCBI Taxonomy" id="156453"/>
    <lineage>
        <taxon>Bacteria</taxon>
        <taxon>Bacillati</taxon>
        <taxon>Actinomycetota</taxon>
        <taxon>Actinomycetes</taxon>
        <taxon>Kitasatosporales</taxon>
        <taxon>Streptomycetaceae</taxon>
        <taxon>Streptomyces</taxon>
    </lineage>
</organism>
<dbReference type="InterPro" id="IPR019606">
    <property type="entry name" value="GerMN"/>
</dbReference>
<keyword evidence="3" id="KW-1185">Reference proteome</keyword>
<evidence type="ECO:0000313" key="3">
    <source>
        <dbReference type="Proteomes" id="UP001218629"/>
    </source>
</evidence>
<evidence type="ECO:0000259" key="1">
    <source>
        <dbReference type="Pfam" id="PF10646"/>
    </source>
</evidence>
<dbReference type="Pfam" id="PF10646">
    <property type="entry name" value="Germane"/>
    <property type="match status" value="1"/>
</dbReference>
<protein>
    <submittedName>
        <fullName evidence="2">GerMN domain-containing protein</fullName>
    </submittedName>
</protein>
<proteinExistence type="predicted"/>
<accession>A0ABY8A2T8</accession>
<sequence>MPMKGAHGPGGPGRVPWGVARKAPAVAVLLTSWALAGCGVSDTRPEAAGAPAGGGRAVGAAGWVRAYFVAPNGTWPVSRAASAGAGPQTALDELLAGPTRNERDRGLVTALPAGTHRVRATAAGPGVVDLYLPWLVVELDGMAVNQLVCTAAAAPGIPGGRRPVDVLVRVYESGESEAWRVRCDETGTTIPVEAPQKAR</sequence>